<reference evidence="1 2" key="1">
    <citation type="submission" date="2015-11" db="EMBL/GenBank/DDBJ databases">
        <authorList>
            <person name="Lin W."/>
        </authorList>
    </citation>
    <scope>NUCLEOTIDE SEQUENCE [LARGE SCALE GENOMIC DNA]</scope>
    <source>
        <strain evidence="1 2">HCH-1</strain>
    </source>
</reference>
<evidence type="ECO:0000313" key="2">
    <source>
        <dbReference type="Proteomes" id="UP000060487"/>
    </source>
</evidence>
<proteinExistence type="predicted"/>
<dbReference type="Proteomes" id="UP000060487">
    <property type="component" value="Unassembled WGS sequence"/>
</dbReference>
<dbReference type="EMBL" id="LNQR01000144">
    <property type="protein sequence ID" value="KWT74457.1"/>
    <property type="molecule type" value="Genomic_DNA"/>
</dbReference>
<evidence type="ECO:0008006" key="3">
    <source>
        <dbReference type="Google" id="ProtNLM"/>
    </source>
</evidence>
<gene>
    <name evidence="1" type="ORF">ASN18_3337</name>
</gene>
<protein>
    <recommendedName>
        <fullName evidence="3">DUF1640 domain-containing protein</fullName>
    </recommendedName>
</protein>
<name>A0ABR5SAQ2_9BACT</name>
<comment type="caution">
    <text evidence="1">The sequence shown here is derived from an EMBL/GenBank/DDBJ whole genome shotgun (WGS) entry which is preliminary data.</text>
</comment>
<accession>A0ABR5SAQ2</accession>
<sequence length="127" mass="14566">MVFFFVYSPALVVFRQSILKKYSVSSAVVVQKKAEIKEELTKELTTKEDLIKSEGRLNDKTFAVKEDLAKLEGRLNERITAVEGRLNEILTAMDWKTRIYFLILLFVVLLTNPKALDLIAKLFGLIK</sequence>
<organism evidence="1 2">
    <name type="scientific">Candidatus Magnetominusculus xianensis</name>
    <dbReference type="NCBI Taxonomy" id="1748249"/>
    <lineage>
        <taxon>Bacteria</taxon>
        <taxon>Pseudomonadati</taxon>
        <taxon>Nitrospirota</taxon>
        <taxon>Nitrospiria</taxon>
        <taxon>Nitrospirales</taxon>
        <taxon>Nitrospiraceae</taxon>
        <taxon>Candidatus Magnetominusculus</taxon>
    </lineage>
</organism>
<evidence type="ECO:0000313" key="1">
    <source>
        <dbReference type="EMBL" id="KWT74457.1"/>
    </source>
</evidence>
<keyword evidence="2" id="KW-1185">Reference proteome</keyword>